<feature type="signal peptide" evidence="1">
    <location>
        <begin position="1"/>
        <end position="21"/>
    </location>
</feature>
<keyword evidence="1" id="KW-0732">Signal</keyword>
<protein>
    <submittedName>
        <fullName evidence="2">DUF5694 domain-containing protein</fullName>
    </submittedName>
</protein>
<feature type="chain" id="PRO_5045563508" evidence="1">
    <location>
        <begin position="22"/>
        <end position="354"/>
    </location>
</feature>
<dbReference type="RefSeq" id="WP_255910899.1">
    <property type="nucleotide sequence ID" value="NZ_JANFQO010000002.1"/>
</dbReference>
<dbReference type="Proteomes" id="UP001165498">
    <property type="component" value="Unassembled WGS sequence"/>
</dbReference>
<reference evidence="2" key="1">
    <citation type="submission" date="2022-07" db="EMBL/GenBank/DDBJ databases">
        <title>Tahibacter sp., a new gammaproteobacterium isolated from the silt sample collected at pig farm.</title>
        <authorList>
            <person name="Chen H."/>
        </authorList>
    </citation>
    <scope>NUCLEOTIDE SEQUENCE</scope>
    <source>
        <strain evidence="2">P2K</strain>
    </source>
</reference>
<dbReference type="InterPro" id="IPR043749">
    <property type="entry name" value="DUF5694"/>
</dbReference>
<dbReference type="Pfam" id="PF18950">
    <property type="entry name" value="DUF5694"/>
    <property type="match status" value="1"/>
</dbReference>
<sequence length="354" mass="38296">MNRRYAVVGLSLALCALSAQAQQPLPVLDKQLAGPRTQVLVLGSTHLSQIKQPIAPRQLEPVLDRLAAFKPDIITVESLGGEQCDLMARHPTVYAPADVEQYCVDTAPAKAATGLDVPTAIAAFHKTLREWPARPTPAQRRQLAAQFLAAGEHPSALVQWLQLADGERRTGDGLDTALVARLEKLGASNNESYSVGARLAARLGLQRVYNVDDHTGDNIAIDDIKAFGAAVQGAWDAAAGKAREVRARQEELTRSGDLLALYRYINRPEVQRIAIESDFGAAVSEASPQRYGRLYVSGWEARNLRMVANIRVAFGNKPGGRVLSIVGSSHKPWFDGLLGQMQGVDVVDAVETLK</sequence>
<organism evidence="2 3">
    <name type="scientific">Tahibacter harae</name>
    <dbReference type="NCBI Taxonomy" id="2963937"/>
    <lineage>
        <taxon>Bacteria</taxon>
        <taxon>Pseudomonadati</taxon>
        <taxon>Pseudomonadota</taxon>
        <taxon>Gammaproteobacteria</taxon>
        <taxon>Lysobacterales</taxon>
        <taxon>Rhodanobacteraceae</taxon>
        <taxon>Tahibacter</taxon>
    </lineage>
</organism>
<evidence type="ECO:0000313" key="2">
    <source>
        <dbReference type="EMBL" id="MCQ4163565.1"/>
    </source>
</evidence>
<dbReference type="EMBL" id="JANFQO010000002">
    <property type="protein sequence ID" value="MCQ4163565.1"/>
    <property type="molecule type" value="Genomic_DNA"/>
</dbReference>
<name>A0ABT1QNE0_9GAMM</name>
<accession>A0ABT1QNE0</accession>
<keyword evidence="3" id="KW-1185">Reference proteome</keyword>
<evidence type="ECO:0000256" key="1">
    <source>
        <dbReference type="SAM" id="SignalP"/>
    </source>
</evidence>
<comment type="caution">
    <text evidence="2">The sequence shown here is derived from an EMBL/GenBank/DDBJ whole genome shotgun (WGS) entry which is preliminary data.</text>
</comment>
<proteinExistence type="predicted"/>
<gene>
    <name evidence="2" type="ORF">NM961_02460</name>
</gene>
<evidence type="ECO:0000313" key="3">
    <source>
        <dbReference type="Proteomes" id="UP001165498"/>
    </source>
</evidence>